<dbReference type="SMART" id="SM00304">
    <property type="entry name" value="HAMP"/>
    <property type="match status" value="1"/>
</dbReference>
<feature type="transmembrane region" description="Helical" evidence="13">
    <location>
        <begin position="197"/>
        <end position="217"/>
    </location>
</feature>
<name>A0AAW4YNJ9_9GAMM</name>
<comment type="subcellular location">
    <subcellularLocation>
        <location evidence="1">Cell inner membrane</location>
        <topology evidence="1">Multi-pass membrane protein</topology>
    </subcellularLocation>
</comment>
<comment type="caution">
    <text evidence="16">The sequence shown here is derived from an EMBL/GenBank/DDBJ whole genome shotgun (WGS) entry which is preliminary data.</text>
</comment>
<feature type="compositionally biased region" description="Basic and acidic residues" evidence="12">
    <location>
        <begin position="546"/>
        <end position="561"/>
    </location>
</feature>
<evidence type="ECO:0000259" key="14">
    <source>
        <dbReference type="PROSITE" id="PS50111"/>
    </source>
</evidence>
<evidence type="ECO:0000256" key="8">
    <source>
        <dbReference type="ARBA" id="ARBA00023136"/>
    </source>
</evidence>
<dbReference type="RefSeq" id="WP_234238589.1">
    <property type="nucleotide sequence ID" value="NZ_JABFTS010000001.1"/>
</dbReference>
<keyword evidence="2" id="KW-1003">Cell membrane</keyword>
<keyword evidence="8 13" id="KW-0472">Membrane</keyword>
<sequence length="567" mass="61703">MTITIRARLIMFSIMFLAFLLLVSGFGLSGMNTSNRAIQAVYEDRLIPTIQLTRIDELMRENLIAMSQMVLNDPRLERDGEEARSFSDIQADIENNAEEIDVTWQAFTAHRLTDEERQLAEMFETRQGEFVATGLEPALEHYAAGDFAAGNRVYQQLTLPLFQAANDVAHELIDLQATVAQDEFSSALDYYVLERNLIIGAFLLALLISVSMSWWLIRAIGQPLRRMMEHFSLMAKGDLSQPIVTGAKDEVGLALRALADMQEQQRELIVSIQQSAGNIATGSGQIASGNTDLSQRTEEQASSLQETAASMEQVAATVKQNTEHAAQANQLTREVSQSAETGGEKADLVAGKMRELNESSEKISGIIEVIDGIAFQTNILALNASVEAARAGEQGRGFAVVAQEVRNLAQRCADAAQEIQSRVDQNAGIVKEGSLLVDEAGTAMDEIVAGVKRVSELMDAVARGSQEQNAAVEQVSVAVNQMDQVTQDNAALVEQTANASASLEQQARELSEAVASFKIHRQEPSQAAISGRIVAKSVATLTAPSAERHAPRPSQAKREPEAEWDSF</sequence>
<accession>A0AAW4YNJ9</accession>
<dbReference type="SMART" id="SM00283">
    <property type="entry name" value="MA"/>
    <property type="match status" value="1"/>
</dbReference>
<dbReference type="AlphaFoldDB" id="A0AAW4YNJ9"/>
<dbReference type="InterPro" id="IPR003660">
    <property type="entry name" value="HAMP_dom"/>
</dbReference>
<dbReference type="Pfam" id="PF00015">
    <property type="entry name" value="MCPsignal"/>
    <property type="match status" value="1"/>
</dbReference>
<gene>
    <name evidence="16" type="ORF">HOP61_03145</name>
</gene>
<organism evidence="16 17">
    <name type="scientific">Billgrantia desiderata</name>
    <dbReference type="NCBI Taxonomy" id="52021"/>
    <lineage>
        <taxon>Bacteria</taxon>
        <taxon>Pseudomonadati</taxon>
        <taxon>Pseudomonadota</taxon>
        <taxon>Gammaproteobacteria</taxon>
        <taxon>Oceanospirillales</taxon>
        <taxon>Halomonadaceae</taxon>
        <taxon>Billgrantia</taxon>
    </lineage>
</organism>
<evidence type="ECO:0000259" key="15">
    <source>
        <dbReference type="PROSITE" id="PS50885"/>
    </source>
</evidence>
<dbReference type="Proteomes" id="UP001320178">
    <property type="component" value="Unassembled WGS sequence"/>
</dbReference>
<dbReference type="Pfam" id="PF00672">
    <property type="entry name" value="HAMP"/>
    <property type="match status" value="1"/>
</dbReference>
<evidence type="ECO:0000256" key="11">
    <source>
        <dbReference type="PROSITE-ProRule" id="PRU00284"/>
    </source>
</evidence>
<evidence type="ECO:0000256" key="7">
    <source>
        <dbReference type="ARBA" id="ARBA00022989"/>
    </source>
</evidence>
<evidence type="ECO:0000256" key="3">
    <source>
        <dbReference type="ARBA" id="ARBA00022481"/>
    </source>
</evidence>
<dbReference type="PROSITE" id="PS50885">
    <property type="entry name" value="HAMP"/>
    <property type="match status" value="1"/>
</dbReference>
<dbReference type="PANTHER" id="PTHR43531">
    <property type="entry name" value="PROTEIN ICFG"/>
    <property type="match status" value="1"/>
</dbReference>
<evidence type="ECO:0000256" key="9">
    <source>
        <dbReference type="ARBA" id="ARBA00023224"/>
    </source>
</evidence>
<dbReference type="PRINTS" id="PR00260">
    <property type="entry name" value="CHEMTRNSDUCR"/>
</dbReference>
<keyword evidence="3" id="KW-0488">Methylation</keyword>
<evidence type="ECO:0000256" key="1">
    <source>
        <dbReference type="ARBA" id="ARBA00004429"/>
    </source>
</evidence>
<evidence type="ECO:0000256" key="6">
    <source>
        <dbReference type="ARBA" id="ARBA00022692"/>
    </source>
</evidence>
<reference evidence="16" key="1">
    <citation type="submission" date="2020-05" db="EMBL/GenBank/DDBJ databases">
        <authorList>
            <person name="Wang L."/>
            <person name="Shao Z."/>
        </authorList>
    </citation>
    <scope>NUCLEOTIDE SEQUENCE</scope>
    <source>
        <strain evidence="16">MCCC 1A05776</strain>
    </source>
</reference>
<dbReference type="InterPro" id="IPR051310">
    <property type="entry name" value="MCP_chemotaxis"/>
</dbReference>
<keyword evidence="7 13" id="KW-1133">Transmembrane helix</keyword>
<evidence type="ECO:0000256" key="4">
    <source>
        <dbReference type="ARBA" id="ARBA00022500"/>
    </source>
</evidence>
<dbReference type="GO" id="GO:0007165">
    <property type="term" value="P:signal transduction"/>
    <property type="evidence" value="ECO:0007669"/>
    <property type="project" value="UniProtKB-KW"/>
</dbReference>
<evidence type="ECO:0000313" key="16">
    <source>
        <dbReference type="EMBL" id="MCE8050287.1"/>
    </source>
</evidence>
<comment type="similarity">
    <text evidence="10">Belongs to the methyl-accepting chemotaxis (MCP) protein family.</text>
</comment>
<evidence type="ECO:0000256" key="10">
    <source>
        <dbReference type="ARBA" id="ARBA00029447"/>
    </source>
</evidence>
<dbReference type="GO" id="GO:0006935">
    <property type="term" value="P:chemotaxis"/>
    <property type="evidence" value="ECO:0007669"/>
    <property type="project" value="UniProtKB-KW"/>
</dbReference>
<evidence type="ECO:0000256" key="13">
    <source>
        <dbReference type="SAM" id="Phobius"/>
    </source>
</evidence>
<dbReference type="CDD" id="cd11386">
    <property type="entry name" value="MCP_signal"/>
    <property type="match status" value="1"/>
</dbReference>
<protein>
    <submittedName>
        <fullName evidence="16">HAMP domain-containing protein</fullName>
    </submittedName>
</protein>
<feature type="domain" description="Methyl-accepting transducer" evidence="14">
    <location>
        <begin position="275"/>
        <end position="504"/>
    </location>
</feature>
<dbReference type="Gene3D" id="1.10.287.950">
    <property type="entry name" value="Methyl-accepting chemotaxis protein"/>
    <property type="match status" value="1"/>
</dbReference>
<dbReference type="InterPro" id="IPR004090">
    <property type="entry name" value="Chemotax_Me-accpt_rcpt"/>
</dbReference>
<dbReference type="Pfam" id="PF02203">
    <property type="entry name" value="TarH"/>
    <property type="match status" value="1"/>
</dbReference>
<dbReference type="SUPFAM" id="SSF58104">
    <property type="entry name" value="Methyl-accepting chemotaxis protein (MCP) signaling domain"/>
    <property type="match status" value="1"/>
</dbReference>
<dbReference type="EMBL" id="JABFTS010000001">
    <property type="protein sequence ID" value="MCE8050287.1"/>
    <property type="molecule type" value="Genomic_DNA"/>
</dbReference>
<dbReference type="FunFam" id="1.10.287.950:FF:000001">
    <property type="entry name" value="Methyl-accepting chemotaxis sensory transducer"/>
    <property type="match status" value="1"/>
</dbReference>
<keyword evidence="4" id="KW-0145">Chemotaxis</keyword>
<evidence type="ECO:0000256" key="5">
    <source>
        <dbReference type="ARBA" id="ARBA00022519"/>
    </source>
</evidence>
<evidence type="ECO:0000313" key="17">
    <source>
        <dbReference type="Proteomes" id="UP001320178"/>
    </source>
</evidence>
<dbReference type="InterPro" id="IPR003122">
    <property type="entry name" value="Tar_rcpt_lig-bd"/>
</dbReference>
<evidence type="ECO:0000256" key="2">
    <source>
        <dbReference type="ARBA" id="ARBA00022475"/>
    </source>
</evidence>
<dbReference type="InterPro" id="IPR004089">
    <property type="entry name" value="MCPsignal_dom"/>
</dbReference>
<dbReference type="GO" id="GO:0004888">
    <property type="term" value="F:transmembrane signaling receptor activity"/>
    <property type="evidence" value="ECO:0007669"/>
    <property type="project" value="InterPro"/>
</dbReference>
<dbReference type="PROSITE" id="PS50111">
    <property type="entry name" value="CHEMOTAXIS_TRANSDUC_2"/>
    <property type="match status" value="1"/>
</dbReference>
<keyword evidence="5" id="KW-0997">Cell inner membrane</keyword>
<dbReference type="GO" id="GO:0005886">
    <property type="term" value="C:plasma membrane"/>
    <property type="evidence" value="ECO:0007669"/>
    <property type="project" value="UniProtKB-SubCell"/>
</dbReference>
<feature type="domain" description="HAMP" evidence="15">
    <location>
        <begin position="218"/>
        <end position="270"/>
    </location>
</feature>
<feature type="region of interest" description="Disordered" evidence="12">
    <location>
        <begin position="540"/>
        <end position="567"/>
    </location>
</feature>
<evidence type="ECO:0000256" key="12">
    <source>
        <dbReference type="SAM" id="MobiDB-lite"/>
    </source>
</evidence>
<dbReference type="CDD" id="cd06225">
    <property type="entry name" value="HAMP"/>
    <property type="match status" value="1"/>
</dbReference>
<proteinExistence type="inferred from homology"/>
<keyword evidence="9 11" id="KW-0807">Transducer</keyword>
<dbReference type="PANTHER" id="PTHR43531:SF14">
    <property type="entry name" value="METHYL-ACCEPTING CHEMOTAXIS PROTEIN I-RELATED"/>
    <property type="match status" value="1"/>
</dbReference>
<keyword evidence="6 13" id="KW-0812">Transmembrane</keyword>
<reference evidence="16" key="2">
    <citation type="journal article" date="2021" name="Front. Microbiol.">
        <title>Aerobic Denitrification and Heterotrophic Sulfur Oxidation in the Genus Halomonas Revealed by Six Novel Species Characterizations and Genome-Based Analysis.</title>
        <authorList>
            <person name="Wang L."/>
            <person name="Shao Z."/>
        </authorList>
    </citation>
    <scope>NUCLEOTIDE SEQUENCE</scope>
    <source>
        <strain evidence="16">MCCC 1A05776</strain>
    </source>
</reference>